<feature type="domain" description="Glycosyl transferase family 1" evidence="4">
    <location>
        <begin position="205"/>
        <end position="374"/>
    </location>
</feature>
<protein>
    <recommendedName>
        <fullName evidence="1">D-inositol 3-phosphate glycosyltransferase</fullName>
    </recommendedName>
</protein>
<evidence type="ECO:0000259" key="5">
    <source>
        <dbReference type="Pfam" id="PF13579"/>
    </source>
</evidence>
<dbReference type="Proteomes" id="UP000030982">
    <property type="component" value="Unassembled WGS sequence"/>
</dbReference>
<dbReference type="GO" id="GO:1901137">
    <property type="term" value="P:carbohydrate derivative biosynthetic process"/>
    <property type="evidence" value="ECO:0007669"/>
    <property type="project" value="UniProtKB-ARBA"/>
</dbReference>
<name>A0A0B2AM72_9MICC</name>
<gene>
    <name evidence="6" type="ORF">LK10_11060</name>
</gene>
<dbReference type="Gene3D" id="3.40.50.2000">
    <property type="entry name" value="Glycogen Phosphorylase B"/>
    <property type="match status" value="2"/>
</dbReference>
<dbReference type="Pfam" id="PF13579">
    <property type="entry name" value="Glyco_trans_4_4"/>
    <property type="match status" value="1"/>
</dbReference>
<dbReference type="SUPFAM" id="SSF53756">
    <property type="entry name" value="UDP-Glycosyltransferase/glycogen phosphorylase"/>
    <property type="match status" value="1"/>
</dbReference>
<reference evidence="6 7" key="1">
    <citation type="submission" date="2014-09" db="EMBL/GenBank/DDBJ databases">
        <title>Genome sequence of Sinomonas sp. MUSC 117.</title>
        <authorList>
            <person name="Lee L.-H."/>
        </authorList>
    </citation>
    <scope>NUCLEOTIDE SEQUENCE [LARGE SCALE GENOMIC DNA]</scope>
    <source>
        <strain evidence="6 7">MUSC 117</strain>
    </source>
</reference>
<dbReference type="PANTHER" id="PTHR45947">
    <property type="entry name" value="SULFOQUINOVOSYL TRANSFERASE SQD2"/>
    <property type="match status" value="1"/>
</dbReference>
<dbReference type="InterPro" id="IPR050194">
    <property type="entry name" value="Glycosyltransferase_grp1"/>
</dbReference>
<dbReference type="InterPro" id="IPR028098">
    <property type="entry name" value="Glyco_trans_4-like_N"/>
</dbReference>
<evidence type="ECO:0000313" key="6">
    <source>
        <dbReference type="EMBL" id="KHL02966.1"/>
    </source>
</evidence>
<dbReference type="Pfam" id="PF00534">
    <property type="entry name" value="Glycos_transf_1"/>
    <property type="match status" value="1"/>
</dbReference>
<dbReference type="GO" id="GO:0016758">
    <property type="term" value="F:hexosyltransferase activity"/>
    <property type="evidence" value="ECO:0007669"/>
    <property type="project" value="TreeGrafter"/>
</dbReference>
<evidence type="ECO:0000256" key="1">
    <source>
        <dbReference type="ARBA" id="ARBA00021292"/>
    </source>
</evidence>
<keyword evidence="3 6" id="KW-0808">Transferase</keyword>
<accession>A0A0B2AM72</accession>
<evidence type="ECO:0000259" key="4">
    <source>
        <dbReference type="Pfam" id="PF00534"/>
    </source>
</evidence>
<comment type="caution">
    <text evidence="6">The sequence shown here is derived from an EMBL/GenBank/DDBJ whole genome shotgun (WGS) entry which is preliminary data.</text>
</comment>
<organism evidence="6 7">
    <name type="scientific">Sinomonas humi</name>
    <dbReference type="NCBI Taxonomy" id="1338436"/>
    <lineage>
        <taxon>Bacteria</taxon>
        <taxon>Bacillati</taxon>
        <taxon>Actinomycetota</taxon>
        <taxon>Actinomycetes</taxon>
        <taxon>Micrococcales</taxon>
        <taxon>Micrococcaceae</taxon>
        <taxon>Sinomonas</taxon>
    </lineage>
</organism>
<evidence type="ECO:0000313" key="7">
    <source>
        <dbReference type="Proteomes" id="UP000030982"/>
    </source>
</evidence>
<sequence>MLVVGLNYAPEPTGNAPYTTKLAEGLTGLGHQVEVFTGYPHYPQWQIAEGYSGLSTRQIINGVPVHRLRHTVPAVPRTLNRLLMELTFGLHAALRPWAKHDVVLVVSPGLFASAFAVAKARLKRIPVAIWIQDLYSRGLEETGGSGAITKAMKWVESRILKSCTGITVIHGRFRDYVVEELEVSGKNVDVIRNWTHIQHTPDFDRDAVRARFGWSPEETIALHAGNMGVKQGLENVVEAARLADAFDSRVRFVLLGDGNRREALHVAGDGIRSLSFIKPLSDREYSEALRAADVLIVNERPELREMSVPSKLTSYFATGLPVVAATNSESATADEVRASGAGILVDPQRPSALLRGVERLRNNASEAERLGQAGPAYASTVLSEAAAIDAYSHWLADLSGARRQLN</sequence>
<dbReference type="STRING" id="1338436.LK10_11060"/>
<evidence type="ECO:0000256" key="3">
    <source>
        <dbReference type="ARBA" id="ARBA00022679"/>
    </source>
</evidence>
<dbReference type="EMBL" id="JTDL01000109">
    <property type="protein sequence ID" value="KHL02966.1"/>
    <property type="molecule type" value="Genomic_DNA"/>
</dbReference>
<dbReference type="CDD" id="cd03794">
    <property type="entry name" value="GT4_WbuB-like"/>
    <property type="match status" value="1"/>
</dbReference>
<dbReference type="InterPro" id="IPR001296">
    <property type="entry name" value="Glyco_trans_1"/>
</dbReference>
<dbReference type="AlphaFoldDB" id="A0A0B2AM72"/>
<feature type="domain" description="Glycosyltransferase subfamily 4-like N-terminal" evidence="5">
    <location>
        <begin position="14"/>
        <end position="194"/>
    </location>
</feature>
<keyword evidence="7" id="KW-1185">Reference proteome</keyword>
<keyword evidence="2" id="KW-0328">Glycosyltransferase</keyword>
<dbReference type="PANTHER" id="PTHR45947:SF3">
    <property type="entry name" value="SULFOQUINOVOSYL TRANSFERASE SQD2"/>
    <property type="match status" value="1"/>
</dbReference>
<proteinExistence type="predicted"/>
<evidence type="ECO:0000256" key="2">
    <source>
        <dbReference type="ARBA" id="ARBA00022676"/>
    </source>
</evidence>